<gene>
    <name evidence="1" type="ORF">MNBD_GAMMA11-579</name>
</gene>
<accession>A0A3B0Y7Q6</accession>
<sequence>MLEEFKYLLSEITVYESKEHGATIKLTDYEHSDYIEDVLVEYFDIEYEYKICNHEKSEYILCFAKKATTKQVEKAVIEINSYHNENRKIYETI</sequence>
<evidence type="ECO:0000313" key="1">
    <source>
        <dbReference type="EMBL" id="VAW64406.1"/>
    </source>
</evidence>
<dbReference type="AlphaFoldDB" id="A0A3B0Y7Q6"/>
<reference evidence="1" key="1">
    <citation type="submission" date="2018-06" db="EMBL/GenBank/DDBJ databases">
        <authorList>
            <person name="Zhirakovskaya E."/>
        </authorList>
    </citation>
    <scope>NUCLEOTIDE SEQUENCE</scope>
</reference>
<organism evidence="1">
    <name type="scientific">hydrothermal vent metagenome</name>
    <dbReference type="NCBI Taxonomy" id="652676"/>
    <lineage>
        <taxon>unclassified sequences</taxon>
        <taxon>metagenomes</taxon>
        <taxon>ecological metagenomes</taxon>
    </lineage>
</organism>
<dbReference type="EMBL" id="UOFG01000230">
    <property type="protein sequence ID" value="VAW64406.1"/>
    <property type="molecule type" value="Genomic_DNA"/>
</dbReference>
<name>A0A3B0Y7Q6_9ZZZZ</name>
<protein>
    <submittedName>
        <fullName evidence="1">Uncharacterized protein</fullName>
    </submittedName>
</protein>
<proteinExistence type="predicted"/>